<keyword evidence="4" id="KW-1185">Reference proteome</keyword>
<accession>A0ABX6C2C9</accession>
<feature type="region of interest" description="Disordered" evidence="1">
    <location>
        <begin position="1"/>
        <end position="20"/>
    </location>
</feature>
<dbReference type="Proteomes" id="UP000326331">
    <property type="component" value="Chromosome"/>
</dbReference>
<sequence length="198" mass="19726">MGGDVPVLHTGTGPAPGGAPGRLTMTWHHIARMSIAAAAALGAVLLGGCSEKDEPAPPAAGTATAAPTGQAQSSPTAPAPSPTPALTGVCPPNPDPAPATVAVVTQPAPNASVTSPLTVTGMVEAFEATFQAQLLDAQQNQLAHVVGMSQAGQMLSPFSVQLTFSVSAPTPGCLRIYQQSAKDGSDTKIVHVPVVLMP</sequence>
<reference evidence="3 4" key="1">
    <citation type="submission" date="2019-08" db="EMBL/GenBank/DDBJ databases">
        <authorList>
            <person name="Toschakov S.V."/>
        </authorList>
    </citation>
    <scope>NUCLEOTIDE SEQUENCE [LARGE SCALE GENOMIC DNA]</scope>
    <source>
        <strain evidence="3 4">3753O</strain>
    </source>
</reference>
<dbReference type="EMBL" id="CP042829">
    <property type="protein sequence ID" value="QFG03437.1"/>
    <property type="molecule type" value="Genomic_DNA"/>
</dbReference>
<proteinExistence type="predicted"/>
<gene>
    <name evidence="3" type="ORF">Tbon_09045</name>
</gene>
<dbReference type="InterPro" id="IPR018911">
    <property type="entry name" value="Gmad2_Ig-like_dom"/>
</dbReference>
<evidence type="ECO:0000313" key="3">
    <source>
        <dbReference type="EMBL" id="QFG03437.1"/>
    </source>
</evidence>
<feature type="domain" description="Bacterial spore germination immunoglobulin-like" evidence="2">
    <location>
        <begin position="103"/>
        <end position="185"/>
    </location>
</feature>
<protein>
    <recommendedName>
        <fullName evidence="2">Bacterial spore germination immunoglobulin-like domain-containing protein</fullName>
    </recommendedName>
</protein>
<feature type="region of interest" description="Disordered" evidence="1">
    <location>
        <begin position="53"/>
        <end position="94"/>
    </location>
</feature>
<reference evidence="3 4" key="2">
    <citation type="submission" date="2019-10" db="EMBL/GenBank/DDBJ databases">
        <title>Thermopilla bonchosmolovskayae gen. nov., sp. nov., a moderately thermophilic Chloroflexi bacterium from a Chukotka hot spring (Arctic, Russia), representing a novel classis Thermopillaia, which include previously uncultivated lineage OLB14.</title>
        <authorList>
            <person name="Kochetkova T.V."/>
            <person name="Zayulina K.S."/>
            <person name="Zhigarkov V.S."/>
            <person name="Minaev N.V."/>
            <person name="Novikov A."/>
            <person name="Toshchakov S.V."/>
            <person name="Elcheninov A.G."/>
            <person name="Kublanov I.V."/>
        </authorList>
    </citation>
    <scope>NUCLEOTIDE SEQUENCE [LARGE SCALE GENOMIC DNA]</scope>
    <source>
        <strain evidence="3 4">3753O</strain>
    </source>
</reference>
<organism evidence="3 4">
    <name type="scientific">Tepidiforma bonchosmolovskayae</name>
    <dbReference type="NCBI Taxonomy" id="2601677"/>
    <lineage>
        <taxon>Bacteria</taxon>
        <taxon>Bacillati</taxon>
        <taxon>Chloroflexota</taxon>
        <taxon>Tepidiformia</taxon>
        <taxon>Tepidiformales</taxon>
        <taxon>Tepidiformaceae</taxon>
        <taxon>Tepidiforma</taxon>
    </lineage>
</organism>
<evidence type="ECO:0000313" key="4">
    <source>
        <dbReference type="Proteomes" id="UP000326331"/>
    </source>
</evidence>
<evidence type="ECO:0000259" key="2">
    <source>
        <dbReference type="Pfam" id="PF10648"/>
    </source>
</evidence>
<feature type="compositionally biased region" description="Low complexity" evidence="1">
    <location>
        <begin position="59"/>
        <end position="76"/>
    </location>
</feature>
<dbReference type="Pfam" id="PF10648">
    <property type="entry name" value="Gmad2"/>
    <property type="match status" value="1"/>
</dbReference>
<evidence type="ECO:0000256" key="1">
    <source>
        <dbReference type="SAM" id="MobiDB-lite"/>
    </source>
</evidence>
<name>A0ABX6C2C9_9CHLR</name>